<dbReference type="InterPro" id="IPR058709">
    <property type="entry name" value="BSH_RND-rel"/>
</dbReference>
<evidence type="ECO:0000256" key="1">
    <source>
        <dbReference type="SAM" id="Phobius"/>
    </source>
</evidence>
<dbReference type="EMBL" id="NIHM01000003">
    <property type="protein sequence ID" value="PLT57286.1"/>
    <property type="molecule type" value="Genomic_DNA"/>
</dbReference>
<gene>
    <name evidence="3" type="ORF">CDL18_03595</name>
</gene>
<feature type="transmembrane region" description="Helical" evidence="1">
    <location>
        <begin position="21"/>
        <end position="43"/>
    </location>
</feature>
<reference evidence="3 4" key="1">
    <citation type="journal article" date="2017" name="Genome Med.">
        <title>A novel Ruminococcus gnavus clade enriched in inflammatory bowel disease patients.</title>
        <authorList>
            <person name="Hall A.B."/>
            <person name="Yassour M."/>
            <person name="Sauk J."/>
            <person name="Garner A."/>
            <person name="Jiang X."/>
            <person name="Arthur T."/>
            <person name="Lagoudas G.K."/>
            <person name="Vatanen T."/>
            <person name="Fornelos N."/>
            <person name="Wilson R."/>
            <person name="Bertha M."/>
            <person name="Cohen M."/>
            <person name="Garber J."/>
            <person name="Khalili H."/>
            <person name="Gevers D."/>
            <person name="Ananthakrishnan A.N."/>
            <person name="Kugathasan S."/>
            <person name="Lander E.S."/>
            <person name="Blainey P."/>
            <person name="Vlamakis H."/>
            <person name="Xavier R.J."/>
            <person name="Huttenhower C."/>
        </authorList>
    </citation>
    <scope>NUCLEOTIDE SEQUENCE [LARGE SCALE GENOMIC DNA]</scope>
    <source>
        <strain evidence="3 4">RJX1118</strain>
    </source>
</reference>
<proteinExistence type="predicted"/>
<protein>
    <recommendedName>
        <fullName evidence="2">RND related barrel-sandwich hybrid domain-containing protein</fullName>
    </recommendedName>
</protein>
<evidence type="ECO:0000259" key="2">
    <source>
        <dbReference type="Pfam" id="PF26018"/>
    </source>
</evidence>
<name>A0A2N5NL83_MEDGN</name>
<accession>A0A2N5NL83</accession>
<feature type="domain" description="RND related barrel-sandwich hybrid" evidence="2">
    <location>
        <begin position="73"/>
        <end position="238"/>
    </location>
</feature>
<keyword evidence="1" id="KW-0472">Membrane</keyword>
<sequence>MPEKQKKNSISINKYKTKRELNIGTLIFALIFIYLVVAVVAYATEKRITVYEVREGSILKDHSYTGLILREETLVNAESDGYVNYYQSGQSKIRTGMNICVISPQKLDVSKSQEQSETTLSAEEQETIVLKAQDFNENFTSQKFSSVYSLKRDVAETLQNASDQTKTAQLDAVIAASGQDVKTYPAARDGVMVLTYDGEEGLTKDNFTDADFDKSNYKSTNLEDNMEIASGEPIYKLVTSEDWSVVIPLEDQTAKELSETDSVKVRLDNENDTVWADFSILKKGKQYYGCLDFDKSMIRYADKRYLNVELILEDQSGLKIPKSSVIKKSCYAIPQDYITTGGNSSDSGVMIQDKDSAVFQQIEIYYVSDDGTNYVNPESLKAGTTLIKPESSETMTVEKTAELSGVYNINQGYAVFNAVEILCESDEYYIIKEGNSYGLSNYDHIVQDGEDVKEDEVVF</sequence>
<dbReference type="RefSeq" id="WP_101879210.1">
    <property type="nucleotide sequence ID" value="NZ_NIHM01000003.1"/>
</dbReference>
<evidence type="ECO:0000313" key="4">
    <source>
        <dbReference type="Proteomes" id="UP000234849"/>
    </source>
</evidence>
<organism evidence="3 4">
    <name type="scientific">Mediterraneibacter gnavus</name>
    <name type="common">Ruminococcus gnavus</name>
    <dbReference type="NCBI Taxonomy" id="33038"/>
    <lineage>
        <taxon>Bacteria</taxon>
        <taxon>Bacillati</taxon>
        <taxon>Bacillota</taxon>
        <taxon>Clostridia</taxon>
        <taxon>Lachnospirales</taxon>
        <taxon>Lachnospiraceae</taxon>
        <taxon>Mediterraneibacter</taxon>
    </lineage>
</organism>
<dbReference type="Pfam" id="PF26018">
    <property type="entry name" value="BSH_RND_rel"/>
    <property type="match status" value="1"/>
</dbReference>
<dbReference type="Proteomes" id="UP000234849">
    <property type="component" value="Unassembled WGS sequence"/>
</dbReference>
<dbReference type="AlphaFoldDB" id="A0A2N5NL83"/>
<evidence type="ECO:0000313" key="3">
    <source>
        <dbReference type="EMBL" id="PLT57286.1"/>
    </source>
</evidence>
<keyword evidence="1" id="KW-1133">Transmembrane helix</keyword>
<comment type="caution">
    <text evidence="3">The sequence shown here is derived from an EMBL/GenBank/DDBJ whole genome shotgun (WGS) entry which is preliminary data.</text>
</comment>
<keyword evidence="1" id="KW-0812">Transmembrane</keyword>